<name>A0A0R3VYQ3_TAEAS</name>
<dbReference type="GO" id="GO:0031430">
    <property type="term" value="C:M band"/>
    <property type="evidence" value="ECO:0007669"/>
    <property type="project" value="TreeGrafter"/>
</dbReference>
<dbReference type="CDD" id="cd00063">
    <property type="entry name" value="FN3"/>
    <property type="match status" value="1"/>
</dbReference>
<protein>
    <submittedName>
        <fullName evidence="9">Ig-like domain-containing protein</fullName>
    </submittedName>
</protein>
<keyword evidence="1" id="KW-0677">Repeat</keyword>
<dbReference type="STRING" id="60517.A0A0R3VYQ3"/>
<feature type="domain" description="Fibronectin type-III" evidence="6">
    <location>
        <begin position="419"/>
        <end position="519"/>
    </location>
</feature>
<proteinExistence type="predicted"/>
<dbReference type="InterPro" id="IPR003598">
    <property type="entry name" value="Ig_sub2"/>
</dbReference>
<dbReference type="InterPro" id="IPR007110">
    <property type="entry name" value="Ig-like_dom"/>
</dbReference>
<dbReference type="PROSITE" id="PS50835">
    <property type="entry name" value="IG_LIKE"/>
    <property type="match status" value="3"/>
</dbReference>
<accession>A0A0R3VYQ3</accession>
<dbReference type="Proteomes" id="UP000282613">
    <property type="component" value="Unassembled WGS sequence"/>
</dbReference>
<keyword evidence="8" id="KW-1185">Reference proteome</keyword>
<dbReference type="InterPro" id="IPR036179">
    <property type="entry name" value="Ig-like_dom_sf"/>
</dbReference>
<feature type="domain" description="Ig-like" evidence="5">
    <location>
        <begin position="1"/>
        <end position="74"/>
    </location>
</feature>
<dbReference type="Pfam" id="PF07679">
    <property type="entry name" value="I-set"/>
    <property type="match status" value="2"/>
</dbReference>
<reference evidence="7 8" key="2">
    <citation type="submission" date="2018-11" db="EMBL/GenBank/DDBJ databases">
        <authorList>
            <consortium name="Pathogen Informatics"/>
        </authorList>
    </citation>
    <scope>NUCLEOTIDE SEQUENCE [LARGE SCALE GENOMIC DNA]</scope>
</reference>
<dbReference type="SMART" id="SM00408">
    <property type="entry name" value="IGc2"/>
    <property type="match status" value="3"/>
</dbReference>
<dbReference type="SUPFAM" id="SSF48726">
    <property type="entry name" value="Immunoglobulin"/>
    <property type="match status" value="3"/>
</dbReference>
<gene>
    <name evidence="7" type="ORF">TASK_LOCUS2548</name>
</gene>
<feature type="domain" description="Ig-like" evidence="5">
    <location>
        <begin position="110"/>
        <end position="207"/>
    </location>
</feature>
<sequence>MRSVWWTLVSIKWLRNGVELFDSDGFEQVYSEDSGVASLVIKDFAPEDVGEYECVVVGNVVEPSTGDIERKTIVTKTEITDKTVTVEVAHEVEIEDKVEGEKHELKSPMPEISSPIFETELVPINVIEGEEIYLSAVVKGKPQPMEVTWKHNGVVLQPDSTDVALFYIPEQGLCELTISEAFVEDAGIYEVEAVNEFGVAVSQTEVIVRALEEPRQPESKEILLKEATAVEEEVHFQETLVPAKEVAEETSPLVEEAKPSATETPTIEAKPTQEELVEKDKLYEFKIGARGKSKEKGEPEEENVEVVEEEKGEGAPGPVKTGVDKVDGQGKKIEPKLEPAVTALEREGAKESKADLEAVVEVDGRRAPGAKPSPESVPTVTKEAGDEKHEETEIPEEEFIEGVQPLPESTMKPTDLPATPVNLRAEVTPKKAPSRSQSVELTWDQPDGITPSEYLVEITPKGKEKWIEFIIVKKVDRKVTLSTKDMEEFTDYEFRITAQNKTGKSKPSEASNPIQLGIPLEFVRELPDIVVTQPPTEDEQIIFECELSRPSREKVQWKKDGKPLPDKMPSHIHVSEDKNATVHRIAFDEVKDEDVGEYSIKAEEAISKGKIEKKIIPTLQLPEKFEDTIILKAGASTVVEVPF</sequence>
<dbReference type="PANTHER" id="PTHR13817:SF151">
    <property type="entry name" value="TITIN"/>
    <property type="match status" value="1"/>
</dbReference>
<dbReference type="InterPro" id="IPR003599">
    <property type="entry name" value="Ig_sub"/>
</dbReference>
<keyword evidence="3" id="KW-0393">Immunoglobulin domain</keyword>
<keyword evidence="2" id="KW-1015">Disulfide bond</keyword>
<dbReference type="WBParaSite" id="TASK_0000254701-mRNA-1">
    <property type="protein sequence ID" value="TASK_0000254701-mRNA-1"/>
    <property type="gene ID" value="TASK_0000254701"/>
</dbReference>
<feature type="domain" description="Ig-like" evidence="5">
    <location>
        <begin position="527"/>
        <end position="616"/>
    </location>
</feature>
<feature type="region of interest" description="Disordered" evidence="4">
    <location>
        <begin position="246"/>
        <end position="273"/>
    </location>
</feature>
<feature type="region of interest" description="Disordered" evidence="4">
    <location>
        <begin position="291"/>
        <end position="417"/>
    </location>
</feature>
<evidence type="ECO:0000259" key="5">
    <source>
        <dbReference type="PROSITE" id="PS50835"/>
    </source>
</evidence>
<dbReference type="OrthoDB" id="504170at2759"/>
<feature type="compositionally biased region" description="Basic and acidic residues" evidence="4">
    <location>
        <begin position="344"/>
        <end position="366"/>
    </location>
</feature>
<dbReference type="SMART" id="SM00409">
    <property type="entry name" value="IG"/>
    <property type="match status" value="2"/>
</dbReference>
<dbReference type="InterPro" id="IPR003961">
    <property type="entry name" value="FN3_dom"/>
</dbReference>
<evidence type="ECO:0000313" key="7">
    <source>
        <dbReference type="EMBL" id="VDK25505.1"/>
    </source>
</evidence>
<feature type="compositionally biased region" description="Basic and acidic residues" evidence="4">
    <location>
        <begin position="322"/>
        <end position="337"/>
    </location>
</feature>
<evidence type="ECO:0000256" key="4">
    <source>
        <dbReference type="SAM" id="MobiDB-lite"/>
    </source>
</evidence>
<organism evidence="9">
    <name type="scientific">Taenia asiatica</name>
    <name type="common">Asian tapeworm</name>
    <dbReference type="NCBI Taxonomy" id="60517"/>
    <lineage>
        <taxon>Eukaryota</taxon>
        <taxon>Metazoa</taxon>
        <taxon>Spiralia</taxon>
        <taxon>Lophotrochozoa</taxon>
        <taxon>Platyhelminthes</taxon>
        <taxon>Cestoda</taxon>
        <taxon>Eucestoda</taxon>
        <taxon>Cyclophyllidea</taxon>
        <taxon>Taeniidae</taxon>
        <taxon>Taenia</taxon>
    </lineage>
</organism>
<feature type="compositionally biased region" description="Acidic residues" evidence="4">
    <location>
        <begin position="298"/>
        <end position="311"/>
    </location>
</feature>
<dbReference type="Pfam" id="PF00041">
    <property type="entry name" value="fn3"/>
    <property type="match status" value="1"/>
</dbReference>
<evidence type="ECO:0000256" key="3">
    <source>
        <dbReference type="ARBA" id="ARBA00023319"/>
    </source>
</evidence>
<dbReference type="EMBL" id="UYRS01002012">
    <property type="protein sequence ID" value="VDK25505.1"/>
    <property type="molecule type" value="Genomic_DNA"/>
</dbReference>
<dbReference type="InterPro" id="IPR013783">
    <property type="entry name" value="Ig-like_fold"/>
</dbReference>
<evidence type="ECO:0000256" key="1">
    <source>
        <dbReference type="ARBA" id="ARBA00022737"/>
    </source>
</evidence>
<dbReference type="Gene3D" id="2.60.40.10">
    <property type="entry name" value="Immunoglobulins"/>
    <property type="match status" value="4"/>
</dbReference>
<dbReference type="SUPFAM" id="SSF49265">
    <property type="entry name" value="Fibronectin type III"/>
    <property type="match status" value="1"/>
</dbReference>
<feature type="region of interest" description="Disordered" evidence="4">
    <location>
        <begin position="426"/>
        <end position="445"/>
    </location>
</feature>
<dbReference type="AlphaFoldDB" id="A0A0R3VYQ3"/>
<dbReference type="GO" id="GO:0045214">
    <property type="term" value="P:sarcomere organization"/>
    <property type="evidence" value="ECO:0007669"/>
    <property type="project" value="TreeGrafter"/>
</dbReference>
<evidence type="ECO:0000313" key="9">
    <source>
        <dbReference type="WBParaSite" id="TASK_0000254701-mRNA-1"/>
    </source>
</evidence>
<evidence type="ECO:0000313" key="8">
    <source>
        <dbReference type="Proteomes" id="UP000282613"/>
    </source>
</evidence>
<dbReference type="InterPro" id="IPR050964">
    <property type="entry name" value="Striated_Muscle_Regulatory"/>
</dbReference>
<dbReference type="SMART" id="SM00060">
    <property type="entry name" value="FN3"/>
    <property type="match status" value="1"/>
</dbReference>
<dbReference type="InterPro" id="IPR013098">
    <property type="entry name" value="Ig_I-set"/>
</dbReference>
<dbReference type="FunFam" id="2.60.40.10:FF:000032">
    <property type="entry name" value="palladin isoform X1"/>
    <property type="match status" value="1"/>
</dbReference>
<evidence type="ECO:0000259" key="6">
    <source>
        <dbReference type="PROSITE" id="PS50853"/>
    </source>
</evidence>
<dbReference type="PROSITE" id="PS50853">
    <property type="entry name" value="FN3"/>
    <property type="match status" value="1"/>
</dbReference>
<reference evidence="9" key="1">
    <citation type="submission" date="2017-02" db="UniProtKB">
        <authorList>
            <consortium name="WormBaseParasite"/>
        </authorList>
    </citation>
    <scope>IDENTIFICATION</scope>
</reference>
<dbReference type="PANTHER" id="PTHR13817">
    <property type="entry name" value="TITIN"/>
    <property type="match status" value="1"/>
</dbReference>
<dbReference type="CDD" id="cd00096">
    <property type="entry name" value="Ig"/>
    <property type="match status" value="1"/>
</dbReference>
<feature type="compositionally biased region" description="Basic and acidic residues" evidence="4">
    <location>
        <begin position="383"/>
        <end position="392"/>
    </location>
</feature>
<dbReference type="InterPro" id="IPR036116">
    <property type="entry name" value="FN3_sf"/>
</dbReference>
<evidence type="ECO:0000256" key="2">
    <source>
        <dbReference type="ARBA" id="ARBA00023157"/>
    </source>
</evidence>